<feature type="domain" description="DXP reductoisomerase C-terminal" evidence="12">
    <location>
        <begin position="248"/>
        <end position="368"/>
    </location>
</feature>
<keyword evidence="5 9" id="KW-0560">Oxidoreductase</keyword>
<feature type="binding site" evidence="9">
    <location>
        <position position="7"/>
    </location>
    <ligand>
        <name>NADPH</name>
        <dbReference type="ChEBI" id="CHEBI:57783"/>
    </ligand>
</feature>
<dbReference type="PIRSF" id="PIRSF006205">
    <property type="entry name" value="Dxp_reductismrs"/>
    <property type="match status" value="1"/>
</dbReference>
<keyword evidence="9" id="KW-0460">Magnesium</keyword>
<evidence type="ECO:0000259" key="12">
    <source>
        <dbReference type="Pfam" id="PF13288"/>
    </source>
</evidence>
<dbReference type="NCBIfam" id="TIGR00243">
    <property type="entry name" value="Dxr"/>
    <property type="match status" value="1"/>
</dbReference>
<dbReference type="Pfam" id="PF13288">
    <property type="entry name" value="DXPR_C"/>
    <property type="match status" value="1"/>
</dbReference>
<feature type="binding site" evidence="9">
    <location>
        <position position="136"/>
    </location>
    <ligand>
        <name>1-deoxy-D-xylulose 5-phosphate</name>
        <dbReference type="ChEBI" id="CHEBI:57792"/>
    </ligand>
</feature>
<dbReference type="InterPro" id="IPR013512">
    <property type="entry name" value="DXP_reductoisomerase_N"/>
</dbReference>
<feature type="binding site" evidence="9">
    <location>
        <position position="208"/>
    </location>
    <ligand>
        <name>1-deoxy-D-xylulose 5-phosphate</name>
        <dbReference type="ChEBI" id="CHEBI:57792"/>
    </ligand>
</feature>
<dbReference type="Gene3D" id="1.10.1740.10">
    <property type="match status" value="1"/>
</dbReference>
<evidence type="ECO:0000256" key="5">
    <source>
        <dbReference type="ARBA" id="ARBA00023002"/>
    </source>
</evidence>
<feature type="binding site" evidence="9">
    <location>
        <position position="33"/>
    </location>
    <ligand>
        <name>NADPH</name>
        <dbReference type="ChEBI" id="CHEBI:57783"/>
    </ligand>
</feature>
<evidence type="ECO:0000256" key="2">
    <source>
        <dbReference type="ARBA" id="ARBA00006825"/>
    </source>
</evidence>
<feature type="binding site" evidence="9">
    <location>
        <position position="116"/>
    </location>
    <ligand>
        <name>NADPH</name>
        <dbReference type="ChEBI" id="CHEBI:57783"/>
    </ligand>
</feature>
<feature type="binding site" evidence="9">
    <location>
        <position position="199"/>
    </location>
    <ligand>
        <name>1-deoxy-D-xylulose 5-phosphate</name>
        <dbReference type="ChEBI" id="CHEBI:57792"/>
    </ligand>
</feature>
<feature type="domain" description="1-deoxy-D-xylulose 5-phosphate reductoisomerase C-terminal" evidence="11">
    <location>
        <begin position="130"/>
        <end position="216"/>
    </location>
</feature>
<feature type="binding site" evidence="9">
    <location>
        <position position="163"/>
    </location>
    <ligand>
        <name>1-deoxy-D-xylulose 5-phosphate</name>
        <dbReference type="ChEBI" id="CHEBI:57792"/>
    </ligand>
</feature>
<evidence type="ECO:0000256" key="3">
    <source>
        <dbReference type="ARBA" id="ARBA00022723"/>
    </source>
</evidence>
<dbReference type="SUPFAM" id="SSF69055">
    <property type="entry name" value="1-deoxy-D-xylulose-5-phosphate reductoisomerase, C-terminal domain"/>
    <property type="match status" value="1"/>
</dbReference>
<feature type="binding site" evidence="9">
    <location>
        <position position="31"/>
    </location>
    <ligand>
        <name>NADPH</name>
        <dbReference type="ChEBI" id="CHEBI:57783"/>
    </ligand>
</feature>
<keyword evidence="14" id="KW-1185">Reference proteome</keyword>
<dbReference type="InterPro" id="IPR003821">
    <property type="entry name" value="DXP_reductoisomerase"/>
</dbReference>
<feature type="binding site" evidence="9">
    <location>
        <position position="134"/>
    </location>
    <ligand>
        <name>Mn(2+)</name>
        <dbReference type="ChEBI" id="CHEBI:29035"/>
    </ligand>
</feature>
<evidence type="ECO:0000256" key="8">
    <source>
        <dbReference type="ARBA" id="ARBA00048543"/>
    </source>
</evidence>
<evidence type="ECO:0000256" key="7">
    <source>
        <dbReference type="ARBA" id="ARBA00023229"/>
    </source>
</evidence>
<dbReference type="PANTHER" id="PTHR30525">
    <property type="entry name" value="1-DEOXY-D-XYLULOSE 5-PHOSPHATE REDUCTOISOMERASE"/>
    <property type="match status" value="1"/>
</dbReference>
<comment type="pathway">
    <text evidence="1 9">Isoprenoid biosynthesis; isopentenyl diphosphate biosynthesis via DXP pathway; isopentenyl diphosphate from 1-deoxy-D-xylulose 5-phosphate: step 1/6.</text>
</comment>
<feature type="binding site" evidence="9">
    <location>
        <position position="186"/>
    </location>
    <ligand>
        <name>1-deoxy-D-xylulose 5-phosphate</name>
        <dbReference type="ChEBI" id="CHEBI:57792"/>
    </ligand>
</feature>
<dbReference type="Proteomes" id="UP001210261">
    <property type="component" value="Unassembled WGS sequence"/>
</dbReference>
<dbReference type="PANTHER" id="PTHR30525:SF0">
    <property type="entry name" value="1-DEOXY-D-XYLULOSE 5-PHOSPHATE REDUCTOISOMERASE, CHLOROPLASTIC"/>
    <property type="match status" value="1"/>
</dbReference>
<keyword evidence="7 9" id="KW-0414">Isoprene biosynthesis</keyword>
<comment type="catalytic activity">
    <reaction evidence="8">
        <text>2-C-methyl-D-erythritol 4-phosphate + NADP(+) = 1-deoxy-D-xylulose 5-phosphate + NADPH + H(+)</text>
        <dbReference type="Rhea" id="RHEA:13717"/>
        <dbReference type="ChEBI" id="CHEBI:15378"/>
        <dbReference type="ChEBI" id="CHEBI:57783"/>
        <dbReference type="ChEBI" id="CHEBI:57792"/>
        <dbReference type="ChEBI" id="CHEBI:58262"/>
        <dbReference type="ChEBI" id="CHEBI:58349"/>
        <dbReference type="EC" id="1.1.1.267"/>
    </reaction>
    <physiologicalReaction direction="right-to-left" evidence="8">
        <dbReference type="Rhea" id="RHEA:13719"/>
    </physiologicalReaction>
</comment>
<comment type="function">
    <text evidence="9">Catalyzes the NADPH-dependent rearrangement and reduction of 1-deoxy-D-xylulose-5-phosphate (DXP) to 2-C-methyl-D-erythritol 4-phosphate (MEP).</text>
</comment>
<evidence type="ECO:0000313" key="14">
    <source>
        <dbReference type="Proteomes" id="UP001210261"/>
    </source>
</evidence>
<protein>
    <recommendedName>
        <fullName evidence="9">1-deoxy-D-xylulose 5-phosphate reductoisomerase</fullName>
        <shortName evidence="9">DXP reductoisomerase</shortName>
        <ecNumber evidence="9">1.1.1.267</ecNumber>
    </recommendedName>
    <alternativeName>
        <fullName evidence="9">1-deoxyxylulose-5-phosphate reductoisomerase</fullName>
    </alternativeName>
    <alternativeName>
        <fullName evidence="9">2-C-methyl-D-erythritol 4-phosphate synthase</fullName>
    </alternativeName>
</protein>
<feature type="binding site" evidence="9">
    <location>
        <position position="135"/>
    </location>
    <ligand>
        <name>1-deoxy-D-xylulose 5-phosphate</name>
        <dbReference type="ChEBI" id="CHEBI:57792"/>
    </ligand>
</feature>
<feature type="binding site" evidence="9">
    <location>
        <position position="115"/>
    </location>
    <ligand>
        <name>1-deoxy-D-xylulose 5-phosphate</name>
        <dbReference type="ChEBI" id="CHEBI:57792"/>
    </ligand>
</feature>
<dbReference type="InterPro" id="IPR036169">
    <property type="entry name" value="DXPR_C_sf"/>
</dbReference>
<evidence type="ECO:0000313" key="13">
    <source>
        <dbReference type="EMBL" id="MDA3969626.1"/>
    </source>
</evidence>
<dbReference type="HAMAP" id="MF_00183">
    <property type="entry name" value="DXP_reductoisom"/>
    <property type="match status" value="1"/>
</dbReference>
<reference evidence="13 14" key="1">
    <citation type="submission" date="2023-01" db="EMBL/GenBank/DDBJ databases">
        <title>Description of Helicobacter ibis sp. nov. isolated from faecal droppings of black-faced ibis (Theristicus melanopis).</title>
        <authorList>
            <person name="Lopez-Cantillo M."/>
            <person name="Vidal-Veuthey B."/>
            <person name="Mella A."/>
            <person name="De La Haba R."/>
            <person name="Collado L."/>
        </authorList>
    </citation>
    <scope>NUCLEOTIDE SEQUENCE [LARGE SCALE GENOMIC DNA]</scope>
    <source>
        <strain evidence="13 14">A82</strain>
    </source>
</reference>
<sequence>MIVLGSTGSIGVNSLEIAKLFNIEIEALCAGYNIELLNKQIRIHNPKIVVIADKNDKGKIIKEFNGRLYFGIEGVLECLAISSSSLVINAFVGTFGLLPTIESMRQNKILALANKESLVIGGAFLDTSRIIPIDSEHFSIAYLLNNQLIQERKKFKKLYITASGGAFRDTPLNEICGKKAIHALKHPNWKMGQKITIDSATMMNKLFEILEAYWLFNSKNLDAYIERNSHIHALVEFWDGSVVAHFAKANMQFPIAYAMAKALKLSEDELSSFSNHSFVDSIDLLNVNYKLESIDTNRYKVWGFKELMLDNPKLGVVLNAANEVAVKAFLQDIIPFGQIYNIVSSALDRFCDVKPSSIEEVLLINDEVESFVRGLIV</sequence>
<feature type="binding site" evidence="9">
    <location>
        <position position="205"/>
    </location>
    <ligand>
        <name>1-deoxy-D-xylulose 5-phosphate</name>
        <dbReference type="ChEBI" id="CHEBI:57792"/>
    </ligand>
</feature>
<comment type="caution">
    <text evidence="9">Lacks conserved residue(s) required for the propagation of feature annotation.</text>
</comment>
<dbReference type="SUPFAM" id="SSF55347">
    <property type="entry name" value="Glyceraldehyde-3-phosphate dehydrogenase-like, C-terminal domain"/>
    <property type="match status" value="1"/>
</dbReference>
<feature type="binding site" evidence="9">
    <location>
        <position position="8"/>
    </location>
    <ligand>
        <name>NADPH</name>
        <dbReference type="ChEBI" id="CHEBI:57783"/>
    </ligand>
</feature>
<keyword evidence="6 9" id="KW-0464">Manganese</keyword>
<feature type="binding site" evidence="9">
    <location>
        <position position="192"/>
    </location>
    <ligand>
        <name>NADPH</name>
        <dbReference type="ChEBI" id="CHEBI:57783"/>
    </ligand>
</feature>
<feature type="binding site" evidence="9">
    <location>
        <position position="10"/>
    </location>
    <ligand>
        <name>NADPH</name>
        <dbReference type="ChEBI" id="CHEBI:57783"/>
    </ligand>
</feature>
<dbReference type="EC" id="1.1.1.267" evidence="9"/>
<evidence type="ECO:0000259" key="10">
    <source>
        <dbReference type="Pfam" id="PF02670"/>
    </source>
</evidence>
<dbReference type="RefSeq" id="WP_271021987.1">
    <property type="nucleotide sequence ID" value="NZ_JAQHXR010000007.1"/>
</dbReference>
<feature type="binding site" evidence="9">
    <location>
        <position position="9"/>
    </location>
    <ligand>
        <name>NADPH</name>
        <dbReference type="ChEBI" id="CHEBI:57783"/>
    </ligand>
</feature>
<dbReference type="InterPro" id="IPR013644">
    <property type="entry name" value="DXP_reductoisomerase_C"/>
</dbReference>
<accession>A0ABT4VHV5</accession>
<evidence type="ECO:0000256" key="9">
    <source>
        <dbReference type="HAMAP-Rule" id="MF_00183"/>
    </source>
</evidence>
<proteinExistence type="inferred from homology"/>
<evidence type="ECO:0000256" key="6">
    <source>
        <dbReference type="ARBA" id="ARBA00023211"/>
    </source>
</evidence>
<dbReference type="InterPro" id="IPR026877">
    <property type="entry name" value="DXPR_C"/>
</dbReference>
<feature type="binding site" evidence="9">
    <location>
        <position position="208"/>
    </location>
    <ligand>
        <name>Mn(2+)</name>
        <dbReference type="ChEBI" id="CHEBI:29035"/>
    </ligand>
</feature>
<feature type="domain" description="1-deoxy-D-xylulose 5-phosphate reductoisomerase N-terminal" evidence="10">
    <location>
        <begin position="1"/>
        <end position="122"/>
    </location>
</feature>
<feature type="binding site" evidence="9">
    <location>
        <position position="136"/>
    </location>
    <ligand>
        <name>Mn(2+)</name>
        <dbReference type="ChEBI" id="CHEBI:29035"/>
    </ligand>
</feature>
<feature type="binding site" evidence="9">
    <location>
        <position position="114"/>
    </location>
    <ligand>
        <name>NADPH</name>
        <dbReference type="ChEBI" id="CHEBI:57783"/>
    </ligand>
</feature>
<feature type="binding site" evidence="9">
    <location>
        <position position="204"/>
    </location>
    <ligand>
        <name>1-deoxy-D-xylulose 5-phosphate</name>
        <dbReference type="ChEBI" id="CHEBI:57792"/>
    </ligand>
</feature>
<keyword evidence="3 9" id="KW-0479">Metal-binding</keyword>
<evidence type="ECO:0000259" key="11">
    <source>
        <dbReference type="Pfam" id="PF08436"/>
    </source>
</evidence>
<comment type="caution">
    <text evidence="13">The sequence shown here is derived from an EMBL/GenBank/DDBJ whole genome shotgun (WGS) entry which is preliminary data.</text>
</comment>
<organism evidence="13 14">
    <name type="scientific">Helicobacter ibis</name>
    <dbReference type="NCBI Taxonomy" id="2962633"/>
    <lineage>
        <taxon>Bacteria</taxon>
        <taxon>Pseudomonadati</taxon>
        <taxon>Campylobacterota</taxon>
        <taxon>Epsilonproteobacteria</taxon>
        <taxon>Campylobacterales</taxon>
        <taxon>Helicobacteraceae</taxon>
        <taxon>Helicobacter</taxon>
    </lineage>
</organism>
<dbReference type="Pfam" id="PF02670">
    <property type="entry name" value="DXP_reductoisom"/>
    <property type="match status" value="1"/>
</dbReference>
<dbReference type="EMBL" id="JAQHXR010000007">
    <property type="protein sequence ID" value="MDA3969626.1"/>
    <property type="molecule type" value="Genomic_DNA"/>
</dbReference>
<evidence type="ECO:0000256" key="1">
    <source>
        <dbReference type="ARBA" id="ARBA00005094"/>
    </source>
</evidence>
<dbReference type="Gene3D" id="3.40.50.720">
    <property type="entry name" value="NAD(P)-binding Rossmann-like Domain"/>
    <property type="match status" value="1"/>
</dbReference>
<dbReference type="Pfam" id="PF08436">
    <property type="entry name" value="DXP_redisom_C"/>
    <property type="match status" value="1"/>
</dbReference>
<dbReference type="InterPro" id="IPR036291">
    <property type="entry name" value="NAD(P)-bd_dom_sf"/>
</dbReference>
<gene>
    <name evidence="9 13" type="primary">dxr</name>
    <name evidence="13" type="ORF">PF021_08125</name>
</gene>
<name>A0ABT4VHV5_9HELI</name>
<keyword evidence="4 9" id="KW-0521">NADP</keyword>
<comment type="similarity">
    <text evidence="2 9">Belongs to the DXR family.</text>
</comment>
<dbReference type="SUPFAM" id="SSF51735">
    <property type="entry name" value="NAD(P)-binding Rossmann-fold domains"/>
    <property type="match status" value="1"/>
</dbReference>
<comment type="cofactor">
    <cofactor evidence="9">
        <name>Mg(2+)</name>
        <dbReference type="ChEBI" id="CHEBI:18420"/>
    </cofactor>
    <cofactor evidence="9">
        <name>Mn(2+)</name>
        <dbReference type="ChEBI" id="CHEBI:29035"/>
    </cofactor>
</comment>
<evidence type="ECO:0000256" key="4">
    <source>
        <dbReference type="ARBA" id="ARBA00022857"/>
    </source>
</evidence>
<dbReference type="GO" id="GO:0030604">
    <property type="term" value="F:1-deoxy-D-xylulose-5-phosphate reductoisomerase activity"/>
    <property type="evidence" value="ECO:0007669"/>
    <property type="project" value="UniProtKB-EC"/>
</dbReference>